<keyword evidence="3" id="KW-0862">Zinc</keyword>
<dbReference type="SUPFAM" id="SSF57667">
    <property type="entry name" value="beta-beta-alpha zinc fingers"/>
    <property type="match status" value="3"/>
</dbReference>
<dbReference type="GO" id="GO:0000978">
    <property type="term" value="F:RNA polymerase II cis-regulatory region sequence-specific DNA binding"/>
    <property type="evidence" value="ECO:0007669"/>
    <property type="project" value="TreeGrafter"/>
</dbReference>
<reference evidence="6" key="1">
    <citation type="submission" date="2022-06" db="EMBL/GenBank/DDBJ databases">
        <authorList>
            <person name="Berger JAMES D."/>
            <person name="Berger JAMES D."/>
        </authorList>
    </citation>
    <scope>NUCLEOTIDE SEQUENCE [LARGE SCALE GENOMIC DNA]</scope>
</reference>
<feature type="domain" description="C2H2-type" evidence="5">
    <location>
        <begin position="452"/>
        <end position="474"/>
    </location>
</feature>
<evidence type="ECO:0000313" key="6">
    <source>
        <dbReference type="Proteomes" id="UP000050792"/>
    </source>
</evidence>
<proteinExistence type="predicted"/>
<evidence type="ECO:0000256" key="3">
    <source>
        <dbReference type="ARBA" id="ARBA00022833"/>
    </source>
</evidence>
<keyword evidence="1" id="KW-0479">Metal-binding</keyword>
<evidence type="ECO:0000256" key="4">
    <source>
        <dbReference type="SAM" id="MobiDB-lite"/>
    </source>
</evidence>
<protein>
    <recommendedName>
        <fullName evidence="5">C2H2-type domain-containing protein</fullName>
    </recommendedName>
</protein>
<dbReference type="InterPro" id="IPR036236">
    <property type="entry name" value="Znf_C2H2_sf"/>
</dbReference>
<dbReference type="PROSITE" id="PS00028">
    <property type="entry name" value="ZINC_FINGER_C2H2_1"/>
    <property type="match status" value="6"/>
</dbReference>
<dbReference type="InterPro" id="IPR013087">
    <property type="entry name" value="Znf_C2H2_type"/>
</dbReference>
<dbReference type="Pfam" id="PF00096">
    <property type="entry name" value="zf-C2H2"/>
    <property type="match status" value="4"/>
</dbReference>
<dbReference type="PANTHER" id="PTHR23235">
    <property type="entry name" value="KRUEPPEL-LIKE TRANSCRIPTION FACTOR"/>
    <property type="match status" value="1"/>
</dbReference>
<dbReference type="Gene3D" id="3.30.160.60">
    <property type="entry name" value="Classic Zinc Finger"/>
    <property type="match status" value="5"/>
</dbReference>
<accession>A0AA85GFY7</accession>
<feature type="domain" description="C2H2-type" evidence="5">
    <location>
        <begin position="482"/>
        <end position="505"/>
    </location>
</feature>
<reference evidence="7" key="2">
    <citation type="submission" date="2023-11" db="UniProtKB">
        <authorList>
            <consortium name="WormBaseParasite"/>
        </authorList>
    </citation>
    <scope>IDENTIFICATION</scope>
</reference>
<feature type="domain" description="C2H2-type" evidence="5">
    <location>
        <begin position="775"/>
        <end position="795"/>
    </location>
</feature>
<feature type="domain" description="C2H2-type" evidence="5">
    <location>
        <begin position="618"/>
        <end position="640"/>
    </location>
</feature>
<dbReference type="GO" id="GO:0008270">
    <property type="term" value="F:zinc ion binding"/>
    <property type="evidence" value="ECO:0007669"/>
    <property type="project" value="UniProtKB-KW"/>
</dbReference>
<dbReference type="GO" id="GO:0000981">
    <property type="term" value="F:DNA-binding transcription factor activity, RNA polymerase II-specific"/>
    <property type="evidence" value="ECO:0007669"/>
    <property type="project" value="TreeGrafter"/>
</dbReference>
<sequence length="931" mass="101654">MLHRPTLMPPSMRSSSKFKLSTNSQHSSQSIKIENCLDFNGGETVIVGPTDPDEDRMKQEDTTYDVVLKKEQEDYMEEDYNENDEDMNSNETHMKSESHIPVSNIKLDEPTGNETAVTVTTDSVKPIEILPLNDAIQNLLTCIPHGAATIQNVPLQPILSSKVNGSGSVQMPNVVSNALPTLWLHSPVVNSTGMSMPNVTSVTDLTSNIVQNTANALNPLVAAVLVNCATVNMISQLAGSMCTPIVNSSVMDGNVNGINVNNNNNHTTINGSVSSGNVGVGCGGVVVGINGGVTGVNTVIIPTASLLPNLLSAIPLSTYISGLGLTTSGGIITSPNNLCDVGVTSTVVSSAKTLNANNNNNNGIIVTPLNVENITISPSSGRNQAERNDVMYSTEISVVNNSSNEIVKNTKNNNDNNVTTISSESFQPYMIIPDSRTMFSTVPAKELRKYHCTYPGCEKSYTRRFQLNQHILTHIITGPISCDAPNCSMKYFSEEDLKRHKLCKHSSANKDSRHQQACTIPECDGSYSEKHSEITTFSSNVLPESTEPVETRNATSITPNIQKNRTLPLIAPKSTISLPTNLIFRNVCTYPGCGKSYSSYTKLKLHLRSHKCEKYYVCRKPGCNATFTQLSGVRSHELSHISIHKGSERLDQYPITISDNIFRTSLDTSQLKLISQSNAEITNISPDVLLKSTEPMEITSEISIAPNIHENRSLPLVVPNSSVPLPEPFILTASWDSEMKLLYVCPFKECGKAFTKRSKLHEHVCRHMGVRPFVCDKCKASFVQKYELRRHSIIHLRGAQPRSLSRFLTTPQQTNETLESIIANSQIPVSTTPNTTPITTTYATYTTNTIPTVTTPVSATSLISDATNPTISTVPVSISTLKVEEEPVLIKMEGVTEQSTNVRPYDTDDQNSTHKLLYTLLQSNCETLQSS</sequence>
<keyword evidence="6" id="KW-1185">Reference proteome</keyword>
<evidence type="ECO:0000259" key="5">
    <source>
        <dbReference type="PROSITE" id="PS00028"/>
    </source>
</evidence>
<evidence type="ECO:0000256" key="1">
    <source>
        <dbReference type="ARBA" id="ARBA00022723"/>
    </source>
</evidence>
<evidence type="ECO:0000256" key="2">
    <source>
        <dbReference type="ARBA" id="ARBA00022771"/>
    </source>
</evidence>
<dbReference type="PANTHER" id="PTHR23235:SF120">
    <property type="entry name" value="KRUPPEL-LIKE FACTOR 15"/>
    <property type="match status" value="1"/>
</dbReference>
<keyword evidence="2" id="KW-0863">Zinc-finger</keyword>
<feature type="domain" description="C2H2-type" evidence="5">
    <location>
        <begin position="745"/>
        <end position="767"/>
    </location>
</feature>
<organism evidence="6 7">
    <name type="scientific">Schistosoma rodhaini</name>
    <dbReference type="NCBI Taxonomy" id="6188"/>
    <lineage>
        <taxon>Eukaryota</taxon>
        <taxon>Metazoa</taxon>
        <taxon>Spiralia</taxon>
        <taxon>Lophotrochozoa</taxon>
        <taxon>Platyhelminthes</taxon>
        <taxon>Trematoda</taxon>
        <taxon>Digenea</taxon>
        <taxon>Strigeidida</taxon>
        <taxon>Schistosomatoidea</taxon>
        <taxon>Schistosomatidae</taxon>
        <taxon>Schistosoma</taxon>
    </lineage>
</organism>
<dbReference type="AlphaFoldDB" id="A0AA85GFY7"/>
<dbReference type="WBParaSite" id="SRDH1_88800.1">
    <property type="protein sequence ID" value="SRDH1_88800.1"/>
    <property type="gene ID" value="SRDH1_88800"/>
</dbReference>
<dbReference type="SMART" id="SM00355">
    <property type="entry name" value="ZnF_C2H2"/>
    <property type="match status" value="6"/>
</dbReference>
<feature type="compositionally biased region" description="Polar residues" evidence="4">
    <location>
        <begin position="12"/>
        <end position="29"/>
    </location>
</feature>
<dbReference type="FunFam" id="3.30.160.60:FF:000446">
    <property type="entry name" value="Zinc finger protein"/>
    <property type="match status" value="1"/>
</dbReference>
<evidence type="ECO:0000313" key="7">
    <source>
        <dbReference type="WBParaSite" id="SRDH1_88800.1"/>
    </source>
</evidence>
<feature type="region of interest" description="Disordered" evidence="4">
    <location>
        <begin position="1"/>
        <end position="29"/>
    </location>
</feature>
<feature type="domain" description="C2H2-type" evidence="5">
    <location>
        <begin position="588"/>
        <end position="610"/>
    </location>
</feature>
<dbReference type="Proteomes" id="UP000050792">
    <property type="component" value="Unassembled WGS sequence"/>
</dbReference>
<name>A0AA85GFY7_9TREM</name>